<name>A0A854QI09_CRYNE</name>
<comment type="similarity">
    <text evidence="1">Belongs to the ATG16 family.</text>
</comment>
<feature type="region of interest" description="Disordered" evidence="3">
    <location>
        <begin position="217"/>
        <end position="510"/>
    </location>
</feature>
<dbReference type="InterPro" id="IPR045160">
    <property type="entry name" value="ATG16"/>
</dbReference>
<evidence type="ECO:0000256" key="2">
    <source>
        <dbReference type="SAM" id="Coils"/>
    </source>
</evidence>
<organism evidence="5 6">
    <name type="scientific">Cryptococcus neoformans Tu259-1</name>
    <dbReference type="NCBI Taxonomy" id="1230072"/>
    <lineage>
        <taxon>Eukaryota</taxon>
        <taxon>Fungi</taxon>
        <taxon>Dikarya</taxon>
        <taxon>Basidiomycota</taxon>
        <taxon>Agaricomycotina</taxon>
        <taxon>Tremellomycetes</taxon>
        <taxon>Tremellales</taxon>
        <taxon>Cryptococcaceae</taxon>
        <taxon>Cryptococcus</taxon>
        <taxon>Cryptococcus neoformans species complex</taxon>
    </lineage>
</organism>
<feature type="compositionally biased region" description="Low complexity" evidence="3">
    <location>
        <begin position="240"/>
        <end position="250"/>
    </location>
</feature>
<feature type="compositionally biased region" description="Low complexity" evidence="3">
    <location>
        <begin position="328"/>
        <end position="338"/>
    </location>
</feature>
<dbReference type="OrthoDB" id="8949486at2759"/>
<dbReference type="Proteomes" id="UP000199727">
    <property type="component" value="Unassembled WGS sequence"/>
</dbReference>
<feature type="compositionally biased region" description="Polar residues" evidence="3">
    <location>
        <begin position="251"/>
        <end position="265"/>
    </location>
</feature>
<dbReference type="EMBL" id="AMKT01000028">
    <property type="protein sequence ID" value="OXG25229.1"/>
    <property type="molecule type" value="Genomic_DNA"/>
</dbReference>
<feature type="compositionally biased region" description="Polar residues" evidence="3">
    <location>
        <begin position="299"/>
        <end position="308"/>
    </location>
</feature>
<evidence type="ECO:0000256" key="3">
    <source>
        <dbReference type="SAM" id="MobiDB-lite"/>
    </source>
</evidence>
<feature type="coiled-coil region" evidence="2">
    <location>
        <begin position="111"/>
        <end position="180"/>
    </location>
</feature>
<protein>
    <recommendedName>
        <fullName evidence="4">Autophagy-related protein 16 domain-containing protein</fullName>
    </recommendedName>
</protein>
<dbReference type="CDD" id="cd22887">
    <property type="entry name" value="Atg16_CCD"/>
    <property type="match status" value="1"/>
</dbReference>
<evidence type="ECO:0000256" key="1">
    <source>
        <dbReference type="ARBA" id="ARBA00005331"/>
    </source>
</evidence>
<sequence length="510" mass="54708">MSQPEWQSVIRERLIANQQQQEPYTDIVDQYRKLAKTTRELKVRNKALLKSGGGGGGGGGGPDGNAPLLTHLDAQLTSLRNELSTLYRSQAVSQNKQLQLTDAIRERDATAANLRDELNILRADRAALEKRVIEWDLRWKSREKDMETLSDEIMSLNLEISALTERNEGLLKDNANLLQRWLDKMNERAEEMNQAFEKEAGVAKGFKEEEEKIFEEAFEEVEPPEESEDDEGKKQKGKAKATAATITTTASQGTVSKPSTTKSTITYTKPPTPTADPAKPRTSRTPLPSSTSSRLVTKPRTSSNTKPFSASEKAEKEKDEKKTVPIRSATPRSSRPSSSPSPSPVPTPPAGTDNSTSASAGTSISNTGRKSSTPNPAAQPRTQTGSRPGSSTPSNPSAPTARRSPSASSLRGGSITGTSGVRSTSSSVRDKIRAMEGNGMLPRAGSTTAGGKAVNKATGTRTHKISSPAPTATSKESDTPVGQGSEGSKSMDESQNSGRAEEGKELGDFR</sequence>
<feature type="domain" description="Autophagy-related protein 16" evidence="4">
    <location>
        <begin position="16"/>
        <end position="193"/>
    </location>
</feature>
<feature type="compositionally biased region" description="Acidic residues" evidence="3">
    <location>
        <begin position="217"/>
        <end position="230"/>
    </location>
</feature>
<dbReference type="AlphaFoldDB" id="A0A854QI09"/>
<dbReference type="PANTHER" id="PTHR19878">
    <property type="entry name" value="AUTOPHAGY PROTEIN 16-LIKE"/>
    <property type="match status" value="1"/>
</dbReference>
<evidence type="ECO:0000313" key="5">
    <source>
        <dbReference type="EMBL" id="OXG25229.1"/>
    </source>
</evidence>
<feature type="region of interest" description="Disordered" evidence="3">
    <location>
        <begin position="48"/>
        <end position="67"/>
    </location>
</feature>
<accession>A0A854QI09</accession>
<feature type="compositionally biased region" description="Low complexity" evidence="3">
    <location>
        <begin position="283"/>
        <end position="295"/>
    </location>
</feature>
<gene>
    <name evidence="5" type="ORF">C361_02234</name>
</gene>
<evidence type="ECO:0000313" key="6">
    <source>
        <dbReference type="Proteomes" id="UP000199727"/>
    </source>
</evidence>
<dbReference type="PANTHER" id="PTHR19878:SF8">
    <property type="entry name" value="AUTOPHAGY-RELATED 16, ISOFORM F"/>
    <property type="match status" value="1"/>
</dbReference>
<feature type="compositionally biased region" description="Low complexity" evidence="3">
    <location>
        <begin position="388"/>
        <end position="427"/>
    </location>
</feature>
<dbReference type="GO" id="GO:0043495">
    <property type="term" value="F:protein-membrane adaptor activity"/>
    <property type="evidence" value="ECO:0007669"/>
    <property type="project" value="TreeGrafter"/>
</dbReference>
<dbReference type="GO" id="GO:0000421">
    <property type="term" value="C:autophagosome membrane"/>
    <property type="evidence" value="ECO:0007669"/>
    <property type="project" value="TreeGrafter"/>
</dbReference>
<dbReference type="Gene3D" id="1.20.5.170">
    <property type="match status" value="1"/>
</dbReference>
<reference evidence="5 6" key="1">
    <citation type="submission" date="2017-06" db="EMBL/GenBank/DDBJ databases">
        <title>Global population genomics of the pathogenic fungus Cryptococcus neoformans var. grubii.</title>
        <authorList>
            <person name="Cuomo C."/>
            <person name="Litvintseva A."/>
            <person name="Chen Y."/>
            <person name="Young S."/>
            <person name="Zeng Q."/>
            <person name="Chapman S."/>
            <person name="Gujja S."/>
            <person name="Saif S."/>
            <person name="Birren B."/>
        </authorList>
    </citation>
    <scope>NUCLEOTIDE SEQUENCE [LARGE SCALE GENOMIC DNA]</scope>
    <source>
        <strain evidence="5 6">Tu259-1</strain>
    </source>
</reference>
<feature type="compositionally biased region" description="Basic and acidic residues" evidence="3">
    <location>
        <begin position="312"/>
        <end position="323"/>
    </location>
</feature>
<feature type="compositionally biased region" description="Polar residues" evidence="3">
    <location>
        <begin position="468"/>
        <end position="498"/>
    </location>
</feature>
<proteinExistence type="inferred from homology"/>
<dbReference type="InterPro" id="IPR013923">
    <property type="entry name" value="Autophagy-rel_prot_16_dom"/>
</dbReference>
<feature type="compositionally biased region" description="Polar residues" evidence="3">
    <location>
        <begin position="352"/>
        <end position="387"/>
    </location>
</feature>
<dbReference type="Pfam" id="PF08614">
    <property type="entry name" value="ATG16"/>
    <property type="match status" value="1"/>
</dbReference>
<feature type="compositionally biased region" description="Pro residues" evidence="3">
    <location>
        <begin position="339"/>
        <end position="349"/>
    </location>
</feature>
<dbReference type="GO" id="GO:0000045">
    <property type="term" value="P:autophagosome assembly"/>
    <property type="evidence" value="ECO:0007669"/>
    <property type="project" value="InterPro"/>
</dbReference>
<keyword evidence="2" id="KW-0175">Coiled coil</keyword>
<feature type="compositionally biased region" description="Basic and acidic residues" evidence="3">
    <location>
        <begin position="499"/>
        <end position="510"/>
    </location>
</feature>
<evidence type="ECO:0000259" key="4">
    <source>
        <dbReference type="Pfam" id="PF08614"/>
    </source>
</evidence>
<dbReference type="GO" id="GO:0034274">
    <property type="term" value="C:Atg12-Atg5-Atg16 complex"/>
    <property type="evidence" value="ECO:0007669"/>
    <property type="project" value="TreeGrafter"/>
</dbReference>
<feature type="compositionally biased region" description="Gly residues" evidence="3">
    <location>
        <begin position="51"/>
        <end position="63"/>
    </location>
</feature>
<dbReference type="GO" id="GO:0034045">
    <property type="term" value="C:phagophore assembly site membrane"/>
    <property type="evidence" value="ECO:0007669"/>
    <property type="project" value="TreeGrafter"/>
</dbReference>
<comment type="caution">
    <text evidence="5">The sequence shown here is derived from an EMBL/GenBank/DDBJ whole genome shotgun (WGS) entry which is preliminary data.</text>
</comment>